<dbReference type="InterPro" id="IPR050248">
    <property type="entry name" value="Polysacc_deacetylase_ArnD"/>
</dbReference>
<keyword evidence="1" id="KW-0812">Transmembrane</keyword>
<evidence type="ECO:0000256" key="1">
    <source>
        <dbReference type="SAM" id="Phobius"/>
    </source>
</evidence>
<dbReference type="RefSeq" id="WP_390200885.1">
    <property type="nucleotide sequence ID" value="NZ_JBHSDV010000007.1"/>
</dbReference>
<dbReference type="InterPro" id="IPR002509">
    <property type="entry name" value="NODB_dom"/>
</dbReference>
<evidence type="ECO:0000259" key="2">
    <source>
        <dbReference type="PROSITE" id="PS51677"/>
    </source>
</evidence>
<keyword evidence="1" id="KW-1133">Transmembrane helix</keyword>
<dbReference type="Proteomes" id="UP001595880">
    <property type="component" value="Unassembled WGS sequence"/>
</dbReference>
<dbReference type="PROSITE" id="PS51677">
    <property type="entry name" value="NODB"/>
    <property type="match status" value="1"/>
</dbReference>
<dbReference type="SUPFAM" id="SSF88713">
    <property type="entry name" value="Glycoside hydrolase/deacetylase"/>
    <property type="match status" value="1"/>
</dbReference>
<evidence type="ECO:0000313" key="4">
    <source>
        <dbReference type="Proteomes" id="UP001595880"/>
    </source>
</evidence>
<accession>A0ABV8W1E5</accession>
<gene>
    <name evidence="3" type="ORF">ACFOZ1_16005</name>
</gene>
<keyword evidence="4" id="KW-1185">Reference proteome</keyword>
<sequence length="252" mass="28863">MRKLYILDIKKQKKFIIIIPVALFVAFYLYLQSTSLFTFSSQEDPAALHNGNKKHSSIAITFNISHGTEKVEPILAQLAKLNTKATFFVSGEWAERHPDLLEKIVEEKHEIGMLGYQYSPYQTEDIQKIKNDITKAKTAFEKLGYKDTYLYRTPNGYLNEEILKAAELQGLKTIHWSINPNDWKNPGTDKITDHVLSNIRNGSIVLLHASDSVKQTEKALQKMLPEIQLKKFSLVTISELITNVDIKQQELK</sequence>
<feature type="transmembrane region" description="Helical" evidence="1">
    <location>
        <begin position="12"/>
        <end position="31"/>
    </location>
</feature>
<dbReference type="InterPro" id="IPR011330">
    <property type="entry name" value="Glyco_hydro/deAcase_b/a-brl"/>
</dbReference>
<comment type="caution">
    <text evidence="3">The sequence shown here is derived from an EMBL/GenBank/DDBJ whole genome shotgun (WGS) entry which is preliminary data.</text>
</comment>
<dbReference type="PANTHER" id="PTHR10587">
    <property type="entry name" value="GLYCOSYL TRANSFERASE-RELATED"/>
    <property type="match status" value="1"/>
</dbReference>
<keyword evidence="1" id="KW-0472">Membrane</keyword>
<dbReference type="Gene3D" id="3.20.20.370">
    <property type="entry name" value="Glycoside hydrolase/deacetylase"/>
    <property type="match status" value="1"/>
</dbReference>
<name>A0ABV8W1E5_9BACI</name>
<organism evidence="3 4">
    <name type="scientific">Gracilibacillus marinus</name>
    <dbReference type="NCBI Taxonomy" id="630535"/>
    <lineage>
        <taxon>Bacteria</taxon>
        <taxon>Bacillati</taxon>
        <taxon>Bacillota</taxon>
        <taxon>Bacilli</taxon>
        <taxon>Bacillales</taxon>
        <taxon>Bacillaceae</taxon>
        <taxon>Gracilibacillus</taxon>
    </lineage>
</organism>
<dbReference type="EMBL" id="JBHSDV010000007">
    <property type="protein sequence ID" value="MFC4389283.1"/>
    <property type="molecule type" value="Genomic_DNA"/>
</dbReference>
<protein>
    <submittedName>
        <fullName evidence="3">Polysaccharide deacetylase family protein</fullName>
    </submittedName>
</protein>
<reference evidence="4" key="1">
    <citation type="journal article" date="2019" name="Int. J. Syst. Evol. Microbiol.">
        <title>The Global Catalogue of Microorganisms (GCM) 10K type strain sequencing project: providing services to taxonomists for standard genome sequencing and annotation.</title>
        <authorList>
            <consortium name="The Broad Institute Genomics Platform"/>
            <consortium name="The Broad Institute Genome Sequencing Center for Infectious Disease"/>
            <person name="Wu L."/>
            <person name="Ma J."/>
        </authorList>
    </citation>
    <scope>NUCLEOTIDE SEQUENCE [LARGE SCALE GENOMIC DNA]</scope>
    <source>
        <strain evidence="4">KACC 14058</strain>
    </source>
</reference>
<dbReference type="Pfam" id="PF01522">
    <property type="entry name" value="Polysacc_deac_1"/>
    <property type="match status" value="1"/>
</dbReference>
<proteinExistence type="predicted"/>
<evidence type="ECO:0000313" key="3">
    <source>
        <dbReference type="EMBL" id="MFC4389283.1"/>
    </source>
</evidence>
<feature type="domain" description="NodB homology" evidence="2">
    <location>
        <begin position="56"/>
        <end position="235"/>
    </location>
</feature>
<dbReference type="PANTHER" id="PTHR10587:SF128">
    <property type="entry name" value="POLYSACCHARIDE DEACETYLASE PDAB-RELATED"/>
    <property type="match status" value="1"/>
</dbReference>